<gene>
    <name evidence="4" type="ORF">EDC14_102760</name>
</gene>
<feature type="coiled-coil region" evidence="3">
    <location>
        <begin position="105"/>
        <end position="147"/>
    </location>
</feature>
<evidence type="ECO:0000313" key="5">
    <source>
        <dbReference type="Proteomes" id="UP000295008"/>
    </source>
</evidence>
<evidence type="ECO:0000256" key="3">
    <source>
        <dbReference type="SAM" id="Coils"/>
    </source>
</evidence>
<evidence type="ECO:0000313" key="4">
    <source>
        <dbReference type="EMBL" id="TCL62209.1"/>
    </source>
</evidence>
<evidence type="ECO:0000256" key="2">
    <source>
        <dbReference type="ARBA" id="ARBA00022729"/>
    </source>
</evidence>
<dbReference type="PANTHER" id="PTHR35089:SF1">
    <property type="entry name" value="CHAPERONE PROTEIN SKP"/>
    <property type="match status" value="1"/>
</dbReference>
<dbReference type="Proteomes" id="UP000295008">
    <property type="component" value="Unassembled WGS sequence"/>
</dbReference>
<dbReference type="GO" id="GO:0005829">
    <property type="term" value="C:cytosol"/>
    <property type="evidence" value="ECO:0007669"/>
    <property type="project" value="TreeGrafter"/>
</dbReference>
<dbReference type="OrthoDB" id="1629169at2"/>
<evidence type="ECO:0000256" key="1">
    <source>
        <dbReference type="ARBA" id="ARBA00009091"/>
    </source>
</evidence>
<keyword evidence="5" id="KW-1185">Reference proteome</keyword>
<dbReference type="RefSeq" id="WP_132015877.1">
    <property type="nucleotide sequence ID" value="NZ_SLUN01000027.1"/>
</dbReference>
<organism evidence="4 5">
    <name type="scientific">Hydrogenispora ethanolica</name>
    <dbReference type="NCBI Taxonomy" id="1082276"/>
    <lineage>
        <taxon>Bacteria</taxon>
        <taxon>Bacillati</taxon>
        <taxon>Bacillota</taxon>
        <taxon>Hydrogenispora</taxon>
    </lineage>
</organism>
<dbReference type="InterPro" id="IPR024930">
    <property type="entry name" value="Skp_dom_sf"/>
</dbReference>
<dbReference type="AlphaFoldDB" id="A0A4R1R9E8"/>
<dbReference type="Pfam" id="PF03938">
    <property type="entry name" value="OmpH"/>
    <property type="match status" value="1"/>
</dbReference>
<protein>
    <submittedName>
        <fullName evidence="4">Skp family chaperone for outer membrane proteins</fullName>
    </submittedName>
</protein>
<accession>A0A4R1R9E8</accession>
<keyword evidence="2" id="KW-0732">Signal</keyword>
<comment type="caution">
    <text evidence="4">The sequence shown here is derived from an EMBL/GenBank/DDBJ whole genome shotgun (WGS) entry which is preliminary data.</text>
</comment>
<dbReference type="InterPro" id="IPR005632">
    <property type="entry name" value="Chaperone_Skp"/>
</dbReference>
<dbReference type="GO" id="GO:0050821">
    <property type="term" value="P:protein stabilization"/>
    <property type="evidence" value="ECO:0007669"/>
    <property type="project" value="TreeGrafter"/>
</dbReference>
<sequence>MKRSEKLFQALTLGVLVLTIVLLVSSLTGAAPSQNGPTGYVDSEKLRSQLSDFKRLESLVKDKQAEFDSFRGYIYTQQRNAVKQLQDKAALEKNGKSADEQANIDKKLKDDIQKKNDELQAQLEQKYSEIQKNLDEQKKAAMEREKKLIADVAVDQKVSMVLDKAAVLYGGIDITQAVIDKAAKEDAKGSKK</sequence>
<reference evidence="4 5" key="1">
    <citation type="submission" date="2019-03" db="EMBL/GenBank/DDBJ databases">
        <title>Genomic Encyclopedia of Type Strains, Phase IV (KMG-IV): sequencing the most valuable type-strain genomes for metagenomic binning, comparative biology and taxonomic classification.</title>
        <authorList>
            <person name="Goeker M."/>
        </authorList>
    </citation>
    <scope>NUCLEOTIDE SEQUENCE [LARGE SCALE GENOMIC DNA]</scope>
    <source>
        <strain evidence="4 5">LX-B</strain>
    </source>
</reference>
<name>A0A4R1R9E8_HYDET</name>
<comment type="similarity">
    <text evidence="1">Belongs to the Skp family.</text>
</comment>
<dbReference type="SUPFAM" id="SSF111384">
    <property type="entry name" value="OmpH-like"/>
    <property type="match status" value="1"/>
</dbReference>
<keyword evidence="3" id="KW-0175">Coiled coil</keyword>
<dbReference type="EMBL" id="SLUN01000027">
    <property type="protein sequence ID" value="TCL62209.1"/>
    <property type="molecule type" value="Genomic_DNA"/>
</dbReference>
<proteinExistence type="inferred from homology"/>
<dbReference type="GO" id="GO:0051082">
    <property type="term" value="F:unfolded protein binding"/>
    <property type="evidence" value="ECO:0007669"/>
    <property type="project" value="InterPro"/>
</dbReference>
<dbReference type="Gene3D" id="3.30.910.20">
    <property type="entry name" value="Skp domain"/>
    <property type="match status" value="1"/>
</dbReference>
<dbReference type="PANTHER" id="PTHR35089">
    <property type="entry name" value="CHAPERONE PROTEIN SKP"/>
    <property type="match status" value="1"/>
</dbReference>